<dbReference type="EMBL" id="CP019980">
    <property type="protein sequence ID" value="AVK94865.1"/>
    <property type="molecule type" value="Genomic_DNA"/>
</dbReference>
<organism evidence="2 4">
    <name type="scientific">Lysinibacillus sphaericus</name>
    <name type="common">Bacillus sphaericus</name>
    <dbReference type="NCBI Taxonomy" id="1421"/>
    <lineage>
        <taxon>Bacteria</taxon>
        <taxon>Bacillati</taxon>
        <taxon>Bacillota</taxon>
        <taxon>Bacilli</taxon>
        <taxon>Bacillales</taxon>
        <taxon>Bacillaceae</taxon>
        <taxon>Lysinibacillus</taxon>
    </lineage>
</organism>
<feature type="transmembrane region" description="Helical" evidence="1">
    <location>
        <begin position="313"/>
        <end position="333"/>
    </location>
</feature>
<keyword evidence="3" id="KW-0547">Nucleotide-binding</keyword>
<dbReference type="Proteomes" id="UP000255295">
    <property type="component" value="Unassembled WGS sequence"/>
</dbReference>
<dbReference type="AlphaFoldDB" id="A0A2S0JUQ2"/>
<feature type="transmembrane region" description="Helical" evidence="1">
    <location>
        <begin position="390"/>
        <end position="412"/>
    </location>
</feature>
<reference evidence="3 5" key="2">
    <citation type="submission" date="2018-06" db="EMBL/GenBank/DDBJ databases">
        <authorList>
            <consortium name="Pathogen Informatics"/>
            <person name="Doyle S."/>
        </authorList>
    </citation>
    <scope>NUCLEOTIDE SEQUENCE [LARGE SCALE GENOMIC DNA]</scope>
    <source>
        <strain evidence="3 5">NCTC10338</strain>
    </source>
</reference>
<evidence type="ECO:0000313" key="4">
    <source>
        <dbReference type="Proteomes" id="UP000238825"/>
    </source>
</evidence>
<keyword evidence="1" id="KW-0812">Transmembrane</keyword>
<keyword evidence="1" id="KW-1133">Transmembrane helix</keyword>
<dbReference type="GeneID" id="48274643"/>
<evidence type="ECO:0000313" key="3">
    <source>
        <dbReference type="EMBL" id="SUV20027.1"/>
    </source>
</evidence>
<reference evidence="2 4" key="1">
    <citation type="submission" date="2017-03" db="EMBL/GenBank/DDBJ databases">
        <title>The whole genome sequencing and assembly of Lysinibacillus sphaericus DSM 28T strain.</title>
        <authorList>
            <person name="Lee Y.-J."/>
            <person name="Yi H."/>
            <person name="Bahn Y.-S."/>
            <person name="Kim J.F."/>
            <person name="Lee D.-W."/>
        </authorList>
    </citation>
    <scope>NUCLEOTIDE SEQUENCE [LARGE SCALE GENOMIC DNA]</scope>
    <source>
        <strain evidence="2 4">DSM 28</strain>
    </source>
</reference>
<evidence type="ECO:0000313" key="2">
    <source>
        <dbReference type="EMBL" id="AVK94865.1"/>
    </source>
</evidence>
<keyword evidence="1" id="KW-0472">Membrane</keyword>
<keyword evidence="3" id="KW-0067">ATP-binding</keyword>
<sequence>MNTARLLLKNNKWFTLFLRLLSFLFSVVLFVLLVNINISKIEIRSASKFHHYNIYQITDDLIGKREIEFFKDVKNYDILNDFNNRVFENSKLIFYNAVSQPIGLKQYPPDKKFSANYEFGSNNDVYEYDGQFYQSTKSIQITKSVFDYNVVELVEGQPFDDSAYVYVAGKNEIPVILGSDYRQYYKLNDQLELHYYYEKFVGRVVGFAKENSFIFTNLEPQQVLNRYILLPSMSLSEQPSMLLQKTEVDEIFFRALLLSNMGGYLMTNLNALEVRKEVADIGKVTNFTNYQIIGANSLSVNLLYKMVDANQTLIFTISGVVFIFILCAFYLFVKSFIKRQFDTYLVFIMSGVTNNKIKKTIQFQFSTLNGMSIGLALLCTVLFMQDITLLSILLIAGFLVWLLFYVVVYILVNQLLATTNIIEKLKGD</sequence>
<gene>
    <name evidence="2" type="ORF">LS41612_00430</name>
    <name evidence="3" type="ORF">NCTC10338_04722</name>
</gene>
<name>A0A2S0JUQ2_LYSSH</name>
<accession>A0A2S0JUQ2</accession>
<dbReference type="GO" id="GO:0005524">
    <property type="term" value="F:ATP binding"/>
    <property type="evidence" value="ECO:0007669"/>
    <property type="project" value="UniProtKB-KW"/>
</dbReference>
<evidence type="ECO:0000313" key="5">
    <source>
        <dbReference type="Proteomes" id="UP000255295"/>
    </source>
</evidence>
<dbReference type="Proteomes" id="UP000238825">
    <property type="component" value="Chromosome"/>
</dbReference>
<evidence type="ECO:0000256" key="1">
    <source>
        <dbReference type="SAM" id="Phobius"/>
    </source>
</evidence>
<proteinExistence type="predicted"/>
<feature type="transmembrane region" description="Helical" evidence="1">
    <location>
        <begin position="16"/>
        <end position="38"/>
    </location>
</feature>
<dbReference type="EMBL" id="UFSZ01000001">
    <property type="protein sequence ID" value="SUV20027.1"/>
    <property type="molecule type" value="Genomic_DNA"/>
</dbReference>
<feature type="transmembrane region" description="Helical" evidence="1">
    <location>
        <begin position="365"/>
        <end position="384"/>
    </location>
</feature>
<dbReference type="RefSeq" id="WP_024364648.1">
    <property type="nucleotide sequence ID" value="NZ_BJNS01000040.1"/>
</dbReference>
<protein>
    <submittedName>
        <fullName evidence="3">ABC transporter ATP-binding protein</fullName>
    </submittedName>
</protein>